<proteinExistence type="predicted"/>
<evidence type="ECO:0000313" key="2">
    <source>
        <dbReference type="Proteomes" id="UP000004848"/>
    </source>
</evidence>
<protein>
    <submittedName>
        <fullName evidence="1">Uncharacterized protein</fullName>
    </submittedName>
</protein>
<dbReference type="GeneID" id="68849110"/>
<name>A0P0V6_ROSAI</name>
<gene>
    <name evidence="1" type="ORF">SIAM614_01479</name>
</gene>
<dbReference type="EMBL" id="AAUW01000021">
    <property type="protein sequence ID" value="EAV41420.1"/>
    <property type="molecule type" value="Genomic_DNA"/>
</dbReference>
<reference evidence="1 2" key="1">
    <citation type="submission" date="2006-05" db="EMBL/GenBank/DDBJ databases">
        <authorList>
            <person name="King G."/>
            <person name="Ferriera S."/>
            <person name="Johnson J."/>
            <person name="Kravitz S."/>
            <person name="Beeson K."/>
            <person name="Sutton G."/>
            <person name="Rogers Y.-H."/>
            <person name="Friedman R."/>
            <person name="Frazier M."/>
            <person name="Venter J.C."/>
        </authorList>
    </citation>
    <scope>NUCLEOTIDE SEQUENCE [LARGE SCALE GENOMIC DNA]</scope>
    <source>
        <strain evidence="2">ATCC 25650 / DSM 13394 / JCM 20685 / NBRC 16684 / NCIMB 2208 / IAM 12614 / B1</strain>
    </source>
</reference>
<dbReference type="Proteomes" id="UP000004848">
    <property type="component" value="Unassembled WGS sequence"/>
</dbReference>
<evidence type="ECO:0000313" key="1">
    <source>
        <dbReference type="EMBL" id="EAV41420.1"/>
    </source>
</evidence>
<organism evidence="1 2">
    <name type="scientific">Roseibium aggregatum (strain ATCC 25650 / DSM 13394 / JCM 20685 / NBRC 16684 / NCIMB 2208 / IAM 12614 / B1)</name>
    <name type="common">Stappia aggregata</name>
    <dbReference type="NCBI Taxonomy" id="384765"/>
    <lineage>
        <taxon>Bacteria</taxon>
        <taxon>Pseudomonadati</taxon>
        <taxon>Pseudomonadota</taxon>
        <taxon>Alphaproteobacteria</taxon>
        <taxon>Hyphomicrobiales</taxon>
        <taxon>Stappiaceae</taxon>
        <taxon>Roseibium</taxon>
    </lineage>
</organism>
<dbReference type="AlphaFoldDB" id="A0P0V6"/>
<sequence length="82" mass="9070">MRAYSPTETLFVAASEFVPAHACLVRAGFAQDKDGTPLFKYDPCGSEAFWDKQSIARNGEGLRLFVDKNGQVWTEDQIELGA</sequence>
<accession>A0P0V6</accession>
<dbReference type="RefSeq" id="WP_006938698.1">
    <property type="nucleotide sequence ID" value="NZ_AAUW01000021.1"/>
</dbReference>
<dbReference type="OrthoDB" id="8421817at2"/>
<comment type="caution">
    <text evidence="1">The sequence shown here is derived from an EMBL/GenBank/DDBJ whole genome shotgun (WGS) entry which is preliminary data.</text>
</comment>